<dbReference type="STRING" id="121616.GA0070216_11517"/>
<dbReference type="AlphaFoldDB" id="A0A1C5AA76"/>
<evidence type="ECO:0000313" key="1">
    <source>
        <dbReference type="EMBL" id="SCF41981.1"/>
    </source>
</evidence>
<name>A0A1C5AA76_9ACTN</name>
<dbReference type="Proteomes" id="UP000198797">
    <property type="component" value="Unassembled WGS sequence"/>
</dbReference>
<keyword evidence="2" id="KW-1185">Reference proteome</keyword>
<sequence length="245" mass="25238">MSTTTTLHLTTHELHALADTLDAPGLWGVPVPPDAPEPTPGTDPLAGLVTRGLLEPDDGGALWPSVDLGALVEAVATHRVCVLVEQTATTAGPGPRTVHAVLAGGTGLVRHRLGEPVHTFALDAGSADRLADTLVALVEPAPGDGRPGTRRFRGRFGALADLVPEPTGGWRRCSVLLRADGTDGRSRVDGLLAVLDAGPDRLWLVREYDGPELDEGGPAVVAEPATAAEVTAALHALAMHAEPGP</sequence>
<evidence type="ECO:0000313" key="2">
    <source>
        <dbReference type="Proteomes" id="UP000198797"/>
    </source>
</evidence>
<proteinExistence type="predicted"/>
<accession>A0A1C5AA76</accession>
<protein>
    <recommendedName>
        <fullName evidence="3">EspG family protein</fullName>
    </recommendedName>
</protein>
<dbReference type="RefSeq" id="WP_091250840.1">
    <property type="nucleotide sequence ID" value="NZ_FMCU01000015.1"/>
</dbReference>
<dbReference type="EMBL" id="FMCU01000015">
    <property type="protein sequence ID" value="SCF41981.1"/>
    <property type="molecule type" value="Genomic_DNA"/>
</dbReference>
<gene>
    <name evidence="1" type="ORF">GA0070216_11517</name>
</gene>
<evidence type="ECO:0008006" key="3">
    <source>
        <dbReference type="Google" id="ProtNLM"/>
    </source>
</evidence>
<dbReference type="OrthoDB" id="10000890at2"/>
<reference evidence="2" key="1">
    <citation type="submission" date="2016-06" db="EMBL/GenBank/DDBJ databases">
        <authorList>
            <person name="Varghese N."/>
            <person name="Submissions Spin"/>
        </authorList>
    </citation>
    <scope>NUCLEOTIDE SEQUENCE [LARGE SCALE GENOMIC DNA]</scope>
    <source>
        <strain evidence="2">DSM 44100</strain>
    </source>
</reference>
<organism evidence="1 2">
    <name type="scientific">Micromonospora matsumotoense</name>
    <dbReference type="NCBI Taxonomy" id="121616"/>
    <lineage>
        <taxon>Bacteria</taxon>
        <taxon>Bacillati</taxon>
        <taxon>Actinomycetota</taxon>
        <taxon>Actinomycetes</taxon>
        <taxon>Micromonosporales</taxon>
        <taxon>Micromonosporaceae</taxon>
        <taxon>Micromonospora</taxon>
    </lineage>
</organism>